<dbReference type="Pfam" id="PF09117">
    <property type="entry name" value="MiAMP1"/>
    <property type="match status" value="1"/>
</dbReference>
<dbReference type="Gene3D" id="2.60.20.30">
    <property type="match status" value="1"/>
</dbReference>
<dbReference type="InParanoid" id="A0A200Q2J4"/>
<dbReference type="AlphaFoldDB" id="A0A200Q2J4"/>
<organism evidence="1 2">
    <name type="scientific">Macleaya cordata</name>
    <name type="common">Five-seeded plume-poppy</name>
    <name type="synonym">Bocconia cordata</name>
    <dbReference type="NCBI Taxonomy" id="56857"/>
    <lineage>
        <taxon>Eukaryota</taxon>
        <taxon>Viridiplantae</taxon>
        <taxon>Streptophyta</taxon>
        <taxon>Embryophyta</taxon>
        <taxon>Tracheophyta</taxon>
        <taxon>Spermatophyta</taxon>
        <taxon>Magnoliopsida</taxon>
        <taxon>Ranunculales</taxon>
        <taxon>Papaveraceae</taxon>
        <taxon>Papaveroideae</taxon>
        <taxon>Macleaya</taxon>
    </lineage>
</organism>
<protein>
    <submittedName>
        <fullName evidence="1">Antimicrobial protein MiAMP1</fullName>
    </submittedName>
</protein>
<proteinExistence type="predicted"/>
<reference evidence="1 2" key="1">
    <citation type="journal article" date="2017" name="Mol. Plant">
        <title>The Genome of Medicinal Plant Macleaya cordata Provides New Insights into Benzylisoquinoline Alkaloids Metabolism.</title>
        <authorList>
            <person name="Liu X."/>
            <person name="Liu Y."/>
            <person name="Huang P."/>
            <person name="Ma Y."/>
            <person name="Qing Z."/>
            <person name="Tang Q."/>
            <person name="Cao H."/>
            <person name="Cheng P."/>
            <person name="Zheng Y."/>
            <person name="Yuan Z."/>
            <person name="Zhou Y."/>
            <person name="Liu J."/>
            <person name="Tang Z."/>
            <person name="Zhuo Y."/>
            <person name="Zhang Y."/>
            <person name="Yu L."/>
            <person name="Huang J."/>
            <person name="Yang P."/>
            <person name="Peng Q."/>
            <person name="Zhang J."/>
            <person name="Jiang W."/>
            <person name="Zhang Z."/>
            <person name="Lin K."/>
            <person name="Ro D.K."/>
            <person name="Chen X."/>
            <person name="Xiong X."/>
            <person name="Shang Y."/>
            <person name="Huang S."/>
            <person name="Zeng J."/>
        </authorList>
    </citation>
    <scope>NUCLEOTIDE SEQUENCE [LARGE SCALE GENOMIC DNA]</scope>
    <source>
        <strain evidence="2">cv. BLH2017</strain>
        <tissue evidence="1">Root</tissue>
    </source>
</reference>
<dbReference type="EMBL" id="MVGT01003289">
    <property type="protein sequence ID" value="OVA04681.1"/>
    <property type="molecule type" value="Genomic_DNA"/>
</dbReference>
<name>A0A200Q2J4_MACCD</name>
<dbReference type="OrthoDB" id="1846856at2759"/>
<dbReference type="Proteomes" id="UP000195402">
    <property type="component" value="Unassembled WGS sequence"/>
</dbReference>
<dbReference type="InterPro" id="IPR015791">
    <property type="entry name" value="Antimic/Inh_G_crystallin-like"/>
</dbReference>
<evidence type="ECO:0000313" key="1">
    <source>
        <dbReference type="EMBL" id="OVA04681.1"/>
    </source>
</evidence>
<dbReference type="OMA" id="ERTCFSS"/>
<sequence length="134" mass="14251">MAAANKMSSILIMALVFITLVTETANASSLTVWSGPGCNNRAERYSKCGCSDIKQHGGYEFVYNGQTAALYNQGGCKGVAHTQFNDGARGGWSNGITLTSQNEKVLIFPFYSTIPTSQATTTTSIIPVAEPPYA</sequence>
<dbReference type="GO" id="GO:0045926">
    <property type="term" value="P:negative regulation of growth"/>
    <property type="evidence" value="ECO:0007669"/>
    <property type="project" value="InterPro"/>
</dbReference>
<dbReference type="InterPro" id="IPR015201">
    <property type="entry name" value="Antimicrobial_MiAMP1"/>
</dbReference>
<dbReference type="SUPFAM" id="SSF49695">
    <property type="entry name" value="gamma-Crystallin-like"/>
    <property type="match status" value="1"/>
</dbReference>
<gene>
    <name evidence="1" type="ORF">BVC80_1719g6</name>
</gene>
<dbReference type="InterPro" id="IPR011024">
    <property type="entry name" value="G_crystallin-like"/>
</dbReference>
<keyword evidence="2" id="KW-1185">Reference proteome</keyword>
<dbReference type="GO" id="GO:0006952">
    <property type="term" value="P:defense response"/>
    <property type="evidence" value="ECO:0007669"/>
    <property type="project" value="InterPro"/>
</dbReference>
<accession>A0A200Q2J4</accession>
<evidence type="ECO:0000313" key="2">
    <source>
        <dbReference type="Proteomes" id="UP000195402"/>
    </source>
</evidence>
<comment type="caution">
    <text evidence="1">The sequence shown here is derived from an EMBL/GenBank/DDBJ whole genome shotgun (WGS) entry which is preliminary data.</text>
</comment>